<comment type="similarity">
    <text evidence="1">Belongs to the glycosyltransferase 2 family.</text>
</comment>
<evidence type="ECO:0000256" key="3">
    <source>
        <dbReference type="ARBA" id="ARBA00022679"/>
    </source>
</evidence>
<dbReference type="PATRIC" id="fig|983917.3.peg.2417"/>
<dbReference type="HOGENOM" id="CLU_070066_0_0_4"/>
<dbReference type="SUPFAM" id="SSF53448">
    <property type="entry name" value="Nucleotide-diphospho-sugar transferases"/>
    <property type="match status" value="1"/>
</dbReference>
<feature type="domain" description="Glycosyltransferase 2-like" evidence="5">
    <location>
        <begin position="19"/>
        <end position="179"/>
    </location>
</feature>
<keyword evidence="4" id="KW-1133">Transmembrane helix</keyword>
<dbReference type="AlphaFoldDB" id="I0HS39"/>
<dbReference type="eggNOG" id="COG1215">
    <property type="taxonomic scope" value="Bacteria"/>
</dbReference>
<dbReference type="Pfam" id="PF00535">
    <property type="entry name" value="Glycos_transf_2"/>
    <property type="match status" value="1"/>
</dbReference>
<keyword evidence="2" id="KW-0328">Glycosyltransferase</keyword>
<dbReference type="Gene3D" id="3.90.550.10">
    <property type="entry name" value="Spore Coat Polysaccharide Biosynthesis Protein SpsA, Chain A"/>
    <property type="match status" value="1"/>
</dbReference>
<keyword evidence="4" id="KW-0812">Transmembrane</keyword>
<reference evidence="6 7" key="1">
    <citation type="journal article" date="2012" name="J. Bacteriol.">
        <title>Complete genome sequence of phototrophic betaproteobacterium Rubrivivax gelatinosus IL144.</title>
        <authorList>
            <person name="Nagashima S."/>
            <person name="Kamimura A."/>
            <person name="Shimizu T."/>
            <person name="Nakamura-isaki S."/>
            <person name="Aono E."/>
            <person name="Sakamoto K."/>
            <person name="Ichikawa N."/>
            <person name="Nakazawa H."/>
            <person name="Sekine M."/>
            <person name="Yamazaki S."/>
            <person name="Fujita N."/>
            <person name="Shimada K."/>
            <person name="Hanada S."/>
            <person name="Nagashima K.V.P."/>
        </authorList>
    </citation>
    <scope>NUCLEOTIDE SEQUENCE [LARGE SCALE GENOMIC DNA]</scope>
    <source>
        <strain evidence="7">NBRC 100245 / IL144</strain>
    </source>
</reference>
<proteinExistence type="inferred from homology"/>
<feature type="transmembrane region" description="Helical" evidence="4">
    <location>
        <begin position="309"/>
        <end position="330"/>
    </location>
</feature>
<keyword evidence="3 6" id="KW-0808">Transferase</keyword>
<dbReference type="KEGG" id="rge:RGE_24850"/>
<dbReference type="STRING" id="983917.RGE_24850"/>
<accession>I0HS39</accession>
<evidence type="ECO:0000256" key="2">
    <source>
        <dbReference type="ARBA" id="ARBA00022676"/>
    </source>
</evidence>
<sequence>MNALLDGEPATAPRQPRISVVVPTYGRPPLLLRCLQALTEQSLAHEDYEILVVDDERSDVTHAAVEAFAAGWPPGLLRYLRADQGRGPAAARNAGWRAARAEIVAFTDDDTVPDAGWLDYGLGAMATGRWAAVAGRVVVPRPEGADDRPTDHELMTRGLETAEFVTANAFVRRDALERIGGFDERFRRAWREDSDLQFRLESEAGEVGRCDAAVVLHPVRPERWGVSLRQQKNVFYDALLYAKHPRRYRERVRAMPPWDYLAIVVLVLAAPLLALGGASGSAVLALLVALGLVAAFAERRLRATSRRPAHVAEMLATSLLIPFLAVWWRLRGAWHFRVWFL</sequence>
<feature type="transmembrane region" description="Helical" evidence="4">
    <location>
        <begin position="280"/>
        <end position="297"/>
    </location>
</feature>
<evidence type="ECO:0000256" key="1">
    <source>
        <dbReference type="ARBA" id="ARBA00006739"/>
    </source>
</evidence>
<evidence type="ECO:0000256" key="4">
    <source>
        <dbReference type="SAM" id="Phobius"/>
    </source>
</evidence>
<dbReference type="RefSeq" id="WP_014428688.1">
    <property type="nucleotide sequence ID" value="NC_017075.1"/>
</dbReference>
<gene>
    <name evidence="6" type="ordered locus">RGE_24850</name>
</gene>
<dbReference type="GO" id="GO:0016757">
    <property type="term" value="F:glycosyltransferase activity"/>
    <property type="evidence" value="ECO:0007669"/>
    <property type="project" value="UniProtKB-KW"/>
</dbReference>
<protein>
    <submittedName>
        <fullName evidence="6">Glycosyl transferase family 2</fullName>
    </submittedName>
</protein>
<keyword evidence="7" id="KW-1185">Reference proteome</keyword>
<dbReference type="InterPro" id="IPR029044">
    <property type="entry name" value="Nucleotide-diphossugar_trans"/>
</dbReference>
<dbReference type="EMBL" id="AP012320">
    <property type="protein sequence ID" value="BAL95826.1"/>
    <property type="molecule type" value="Genomic_DNA"/>
</dbReference>
<organism evidence="6 7">
    <name type="scientific">Rubrivivax gelatinosus (strain NBRC 100245 / IL144)</name>
    <dbReference type="NCBI Taxonomy" id="983917"/>
    <lineage>
        <taxon>Bacteria</taxon>
        <taxon>Pseudomonadati</taxon>
        <taxon>Pseudomonadota</taxon>
        <taxon>Betaproteobacteria</taxon>
        <taxon>Burkholderiales</taxon>
        <taxon>Sphaerotilaceae</taxon>
        <taxon>Rubrivivax</taxon>
    </lineage>
</organism>
<keyword evidence="4" id="KW-0472">Membrane</keyword>
<evidence type="ECO:0000313" key="7">
    <source>
        <dbReference type="Proteomes" id="UP000007883"/>
    </source>
</evidence>
<name>I0HS39_RUBGI</name>
<dbReference type="PANTHER" id="PTHR43179">
    <property type="entry name" value="RHAMNOSYLTRANSFERASE WBBL"/>
    <property type="match status" value="1"/>
</dbReference>
<evidence type="ECO:0000259" key="5">
    <source>
        <dbReference type="Pfam" id="PF00535"/>
    </source>
</evidence>
<dbReference type="CDD" id="cd00761">
    <property type="entry name" value="Glyco_tranf_GTA_type"/>
    <property type="match status" value="1"/>
</dbReference>
<evidence type="ECO:0000313" key="6">
    <source>
        <dbReference type="EMBL" id="BAL95826.1"/>
    </source>
</evidence>
<dbReference type="InterPro" id="IPR001173">
    <property type="entry name" value="Glyco_trans_2-like"/>
</dbReference>
<dbReference type="PANTHER" id="PTHR43179:SF12">
    <property type="entry name" value="GALACTOFURANOSYLTRANSFERASE GLFT2"/>
    <property type="match status" value="1"/>
</dbReference>
<dbReference type="Proteomes" id="UP000007883">
    <property type="component" value="Chromosome"/>
</dbReference>